<proteinExistence type="predicted"/>
<dbReference type="EMBL" id="HG670306">
    <property type="protein sequence ID" value="CDM80335.1"/>
    <property type="molecule type" value="Genomic_DNA"/>
</dbReference>
<name>A0A077RP46_WHEAT</name>
<dbReference type="AlphaFoldDB" id="A0A077RP46"/>
<organism evidence="2">
    <name type="scientific">Triticum aestivum</name>
    <name type="common">Wheat</name>
    <dbReference type="NCBI Taxonomy" id="4565"/>
    <lineage>
        <taxon>Eukaryota</taxon>
        <taxon>Viridiplantae</taxon>
        <taxon>Streptophyta</taxon>
        <taxon>Embryophyta</taxon>
        <taxon>Tracheophyta</taxon>
        <taxon>Spermatophyta</taxon>
        <taxon>Magnoliopsida</taxon>
        <taxon>Liliopsida</taxon>
        <taxon>Poales</taxon>
        <taxon>Poaceae</taxon>
        <taxon>BOP clade</taxon>
        <taxon>Pooideae</taxon>
        <taxon>Triticodae</taxon>
        <taxon>Triticeae</taxon>
        <taxon>Triticinae</taxon>
        <taxon>Triticum</taxon>
    </lineage>
</organism>
<dbReference type="HOGENOM" id="CLU_1055292_0_0_1"/>
<reference evidence="2" key="1">
    <citation type="journal article" date="2014" name="Science">
        <title>Structural and functional partitioning of bread wheat chromosome 3B.</title>
        <authorList>
            <person name="Choulet F."/>
            <person name="Alberti A."/>
            <person name="Theil S."/>
            <person name="Glover N."/>
            <person name="Barbe V."/>
            <person name="Daron J."/>
            <person name="Pingault L."/>
            <person name="Sourdille P."/>
            <person name="Couloux A."/>
            <person name="Paux E."/>
            <person name="Leroy P."/>
            <person name="Mangenot S."/>
            <person name="Guilhot N."/>
            <person name="Le Gouis J."/>
            <person name="Balfourier F."/>
            <person name="Alaux M."/>
            <person name="Jamilloux V."/>
            <person name="Poulain J."/>
            <person name="Durand C."/>
            <person name="Bellec A."/>
            <person name="Gaspin C."/>
            <person name="Safar J."/>
            <person name="Dolezel J."/>
            <person name="Rogers J."/>
            <person name="Vandepoele K."/>
            <person name="Aury J.M."/>
            <person name="Mayer K."/>
            <person name="Berges H."/>
            <person name="Quesneville H."/>
            <person name="Wincker P."/>
            <person name="Feuillet C."/>
        </authorList>
    </citation>
    <scope>NUCLEOTIDE SEQUENCE</scope>
</reference>
<evidence type="ECO:0000313" key="2">
    <source>
        <dbReference type="EMBL" id="CDM80335.1"/>
    </source>
</evidence>
<protein>
    <submittedName>
        <fullName evidence="2">Uncharacterized protein</fullName>
    </submittedName>
</protein>
<feature type="region of interest" description="Disordered" evidence="1">
    <location>
        <begin position="113"/>
        <end position="144"/>
    </location>
</feature>
<evidence type="ECO:0000256" key="1">
    <source>
        <dbReference type="SAM" id="MobiDB-lite"/>
    </source>
</evidence>
<accession>A0A077RP46</accession>
<gene>
    <name evidence="2" type="ORF">TRAES_3BF039500100CFD_c1</name>
</gene>
<sequence length="264" mass="27543">MVSSSTEPRPIKVAAPLELRRNGQAELLAGDGSNYNKLCPLPGHDEEATVAAPQQSDPCATATVNAVESQLKALRRDAVGRAKDMFEHDTIRTVLEETEEWQLPVVCTEAAAEPGVSDGASPPLADGRGTGQGGGLQRETEEDLPQEIVVLKRRGQRLRRAATAAVTTAAGHSGSLLTRVDMGTEARAAPESHSVARVNLGMEAAGHSVAVVTQVDLGMGMEARAAAAGHSLARLTRRAIWMEAPARATASGVLGRAHLAGGKT</sequence>